<organism evidence="1 2">
    <name type="scientific">Acanthoscelides obtectus</name>
    <name type="common">Bean weevil</name>
    <name type="synonym">Bruchus obtectus</name>
    <dbReference type="NCBI Taxonomy" id="200917"/>
    <lineage>
        <taxon>Eukaryota</taxon>
        <taxon>Metazoa</taxon>
        <taxon>Ecdysozoa</taxon>
        <taxon>Arthropoda</taxon>
        <taxon>Hexapoda</taxon>
        <taxon>Insecta</taxon>
        <taxon>Pterygota</taxon>
        <taxon>Neoptera</taxon>
        <taxon>Endopterygota</taxon>
        <taxon>Coleoptera</taxon>
        <taxon>Polyphaga</taxon>
        <taxon>Cucujiformia</taxon>
        <taxon>Chrysomeloidea</taxon>
        <taxon>Chrysomelidae</taxon>
        <taxon>Bruchinae</taxon>
        <taxon>Bruchini</taxon>
        <taxon>Acanthoscelides</taxon>
    </lineage>
</organism>
<comment type="caution">
    <text evidence="1">The sequence shown here is derived from an EMBL/GenBank/DDBJ whole genome shotgun (WGS) entry which is preliminary data.</text>
</comment>
<gene>
    <name evidence="1" type="ORF">ACAOBT_LOCUS19736</name>
</gene>
<evidence type="ECO:0000313" key="2">
    <source>
        <dbReference type="Proteomes" id="UP001152888"/>
    </source>
</evidence>
<protein>
    <submittedName>
        <fullName evidence="1">Uncharacterized protein</fullName>
    </submittedName>
</protein>
<proteinExistence type="predicted"/>
<name>A0A9P0PR35_ACAOB</name>
<sequence>METATWSLSRQKQSQLKAEVFRDTVILVYVSSGQQSQLKAEVFRDSVILVSVSVVAVTVKDSACGAEGVENVAAIRKAV</sequence>
<dbReference type="EMBL" id="CAKOFQ010007092">
    <property type="protein sequence ID" value="CAH1990564.1"/>
    <property type="molecule type" value="Genomic_DNA"/>
</dbReference>
<evidence type="ECO:0000313" key="1">
    <source>
        <dbReference type="EMBL" id="CAH1990564.1"/>
    </source>
</evidence>
<accession>A0A9P0PR35</accession>
<reference evidence="1" key="1">
    <citation type="submission" date="2022-03" db="EMBL/GenBank/DDBJ databases">
        <authorList>
            <person name="Sayadi A."/>
        </authorList>
    </citation>
    <scope>NUCLEOTIDE SEQUENCE</scope>
</reference>
<dbReference type="AlphaFoldDB" id="A0A9P0PR35"/>
<dbReference type="Proteomes" id="UP001152888">
    <property type="component" value="Unassembled WGS sequence"/>
</dbReference>
<keyword evidence="2" id="KW-1185">Reference proteome</keyword>